<feature type="transmembrane region" description="Helical" evidence="1">
    <location>
        <begin position="68"/>
        <end position="86"/>
    </location>
</feature>
<dbReference type="EMBL" id="JBHTKI010000002">
    <property type="protein sequence ID" value="MFD1030017.1"/>
    <property type="molecule type" value="Genomic_DNA"/>
</dbReference>
<dbReference type="InterPro" id="IPR018719">
    <property type="entry name" value="DUF2243_membrane"/>
</dbReference>
<dbReference type="Proteomes" id="UP001597109">
    <property type="component" value="Unassembled WGS sequence"/>
</dbReference>
<proteinExistence type="predicted"/>
<evidence type="ECO:0000313" key="2">
    <source>
        <dbReference type="EMBL" id="MFD1030017.1"/>
    </source>
</evidence>
<feature type="transmembrane region" description="Helical" evidence="1">
    <location>
        <begin position="137"/>
        <end position="155"/>
    </location>
</feature>
<feature type="transmembrane region" description="Helical" evidence="1">
    <location>
        <begin position="98"/>
        <end position="117"/>
    </location>
</feature>
<sequence length="164" mass="18536">MAANSDKTIPYGNLKNRAVFAVRNFWSGLLFGIGIMAFGVGTVFHQLLQWHHFYDLSDEASGIFSDGILNLVAWIVTVSGLFLLSGLRKRKALWPKRWVGAALMGSGIYLLFDGLVIRKLLSLHQIRYGFEILPYDLAWNISGAIFFLTGLFMVLQTKKENHRK</sequence>
<keyword evidence="1" id="KW-1133">Transmembrane helix</keyword>
<name>A0ABW3L9Z3_9BACL</name>
<evidence type="ECO:0000256" key="1">
    <source>
        <dbReference type="SAM" id="Phobius"/>
    </source>
</evidence>
<dbReference type="RefSeq" id="WP_144840550.1">
    <property type="nucleotide sequence ID" value="NZ_JBHTKI010000002.1"/>
</dbReference>
<evidence type="ECO:0000313" key="3">
    <source>
        <dbReference type="Proteomes" id="UP001597109"/>
    </source>
</evidence>
<keyword evidence="1" id="KW-0812">Transmembrane</keyword>
<protein>
    <submittedName>
        <fullName evidence="2">DUF2243 domain-containing protein</fullName>
    </submittedName>
</protein>
<dbReference type="Pfam" id="PF10002">
    <property type="entry name" value="DUF2243"/>
    <property type="match status" value="1"/>
</dbReference>
<keyword evidence="1" id="KW-0472">Membrane</keyword>
<keyword evidence="3" id="KW-1185">Reference proteome</keyword>
<comment type="caution">
    <text evidence="2">The sequence shown here is derived from an EMBL/GenBank/DDBJ whole genome shotgun (WGS) entry which is preliminary data.</text>
</comment>
<reference evidence="3" key="1">
    <citation type="journal article" date="2019" name="Int. J. Syst. Evol. Microbiol.">
        <title>The Global Catalogue of Microorganisms (GCM) 10K type strain sequencing project: providing services to taxonomists for standard genome sequencing and annotation.</title>
        <authorList>
            <consortium name="The Broad Institute Genomics Platform"/>
            <consortium name="The Broad Institute Genome Sequencing Center for Infectious Disease"/>
            <person name="Wu L."/>
            <person name="Ma J."/>
        </authorList>
    </citation>
    <scope>NUCLEOTIDE SEQUENCE [LARGE SCALE GENOMIC DNA]</scope>
    <source>
        <strain evidence="3">CCUG 56756</strain>
    </source>
</reference>
<feature type="transmembrane region" description="Helical" evidence="1">
    <location>
        <begin position="25"/>
        <end position="48"/>
    </location>
</feature>
<accession>A0ABW3L9Z3</accession>
<organism evidence="2 3">
    <name type="scientific">Metaplanococcus flavidus</name>
    <dbReference type="NCBI Taxonomy" id="569883"/>
    <lineage>
        <taxon>Bacteria</taxon>
        <taxon>Bacillati</taxon>
        <taxon>Bacillota</taxon>
        <taxon>Bacilli</taxon>
        <taxon>Bacillales</taxon>
        <taxon>Caryophanaceae</taxon>
        <taxon>Metaplanococcus</taxon>
    </lineage>
</organism>
<gene>
    <name evidence="2" type="ORF">ACFQ1X_01000</name>
</gene>